<evidence type="ECO:0000313" key="4">
    <source>
        <dbReference type="Proteomes" id="UP000797356"/>
    </source>
</evidence>
<dbReference type="EMBL" id="CM017879">
    <property type="protein sequence ID" value="KAG1358639.1"/>
    <property type="molecule type" value="Genomic_DNA"/>
</dbReference>
<dbReference type="AlphaFoldDB" id="A0A8K0IGP8"/>
<feature type="coiled-coil region" evidence="1">
    <location>
        <begin position="33"/>
        <end position="67"/>
    </location>
</feature>
<reference evidence="3" key="2">
    <citation type="submission" date="2019-07" db="EMBL/GenBank/DDBJ databases">
        <authorList>
            <person name="Yang Y."/>
            <person name="Bocs S."/>
            <person name="Baudouin L."/>
        </authorList>
    </citation>
    <scope>NUCLEOTIDE SEQUENCE</scope>
    <source>
        <tissue evidence="3">Spear leaf of Hainan Tall coconut</tissue>
    </source>
</reference>
<reference evidence="3" key="1">
    <citation type="journal article" date="2017" name="Gigascience">
        <title>The genome draft of coconut (Cocos nucifera).</title>
        <authorList>
            <person name="Xiao Y."/>
            <person name="Xu P."/>
            <person name="Fan H."/>
            <person name="Baudouin L."/>
            <person name="Xia W."/>
            <person name="Bocs S."/>
            <person name="Xu J."/>
            <person name="Li Q."/>
            <person name="Guo A."/>
            <person name="Zhou L."/>
            <person name="Li J."/>
            <person name="Wu Y."/>
            <person name="Ma Z."/>
            <person name="Armero A."/>
            <person name="Issali A.E."/>
            <person name="Liu N."/>
            <person name="Peng M."/>
            <person name="Yang Y."/>
        </authorList>
    </citation>
    <scope>NUCLEOTIDE SEQUENCE</scope>
    <source>
        <tissue evidence="3">Spear leaf of Hainan Tall coconut</tissue>
    </source>
</reference>
<keyword evidence="4" id="KW-1185">Reference proteome</keyword>
<dbReference type="Proteomes" id="UP000797356">
    <property type="component" value="Chromosome 8"/>
</dbReference>
<evidence type="ECO:0000256" key="1">
    <source>
        <dbReference type="SAM" id="Coils"/>
    </source>
</evidence>
<name>A0A8K0IGP8_COCNU</name>
<accession>A0A8K0IGP8</accession>
<organism evidence="3 4">
    <name type="scientific">Cocos nucifera</name>
    <name type="common">Coconut palm</name>
    <dbReference type="NCBI Taxonomy" id="13894"/>
    <lineage>
        <taxon>Eukaryota</taxon>
        <taxon>Viridiplantae</taxon>
        <taxon>Streptophyta</taxon>
        <taxon>Embryophyta</taxon>
        <taxon>Tracheophyta</taxon>
        <taxon>Spermatophyta</taxon>
        <taxon>Magnoliopsida</taxon>
        <taxon>Liliopsida</taxon>
        <taxon>Arecaceae</taxon>
        <taxon>Arecoideae</taxon>
        <taxon>Cocoseae</taxon>
        <taxon>Attaleinae</taxon>
        <taxon>Cocos</taxon>
    </lineage>
</organism>
<feature type="region of interest" description="Disordered" evidence="2">
    <location>
        <begin position="110"/>
        <end position="160"/>
    </location>
</feature>
<evidence type="ECO:0000256" key="2">
    <source>
        <dbReference type="SAM" id="MobiDB-lite"/>
    </source>
</evidence>
<comment type="caution">
    <text evidence="3">The sequence shown here is derived from an EMBL/GenBank/DDBJ whole genome shotgun (WGS) entry which is preliminary data.</text>
</comment>
<sequence length="160" mass="17278">MDHYAAAIINQTKSIEVELIGVHNMHQKAKVFNNKARAEVAEAKSKAQAVETEMACLKKALKGAKASKAKAEAYLDLEKKKWGKARSKVAKIFLKKFGGPELDLGFLDEKDDEEEGEAKGGAKGGLASVEANQEGGLAPLIEEEPTERHSKFAPALGEKC</sequence>
<protein>
    <submittedName>
        <fullName evidence="3">Uncharacterized protein</fullName>
    </submittedName>
</protein>
<gene>
    <name evidence="3" type="ORF">COCNU_08G000850</name>
</gene>
<proteinExistence type="predicted"/>
<keyword evidence="1" id="KW-0175">Coiled coil</keyword>
<evidence type="ECO:0000313" key="3">
    <source>
        <dbReference type="EMBL" id="KAG1358639.1"/>
    </source>
</evidence>